<dbReference type="InterPro" id="IPR002403">
    <property type="entry name" value="Cyt_P450_E_grp-IV"/>
</dbReference>
<dbReference type="VEuPathDB" id="FungiDB:FOC4_g10000420"/>
<evidence type="ECO:0000256" key="8">
    <source>
        <dbReference type="PIRSR" id="PIRSR602403-1"/>
    </source>
</evidence>
<keyword evidence="7 9" id="KW-0503">Monooxygenase</keyword>
<dbReference type="CDD" id="cd11041">
    <property type="entry name" value="CYP503A1-like"/>
    <property type="match status" value="1"/>
</dbReference>
<evidence type="ECO:0000256" key="2">
    <source>
        <dbReference type="ARBA" id="ARBA00010617"/>
    </source>
</evidence>
<evidence type="ECO:0000256" key="6">
    <source>
        <dbReference type="ARBA" id="ARBA00023004"/>
    </source>
</evidence>
<reference evidence="10 11" key="1">
    <citation type="journal article" date="2018" name="Sci. Rep.">
        <title>Characterisation of pathogen-specific regions and novel effector candidates in Fusarium oxysporum f. sp. cepae.</title>
        <authorList>
            <person name="Armitage A.D."/>
            <person name="Taylor A."/>
            <person name="Sobczyk M.K."/>
            <person name="Baxter L."/>
            <person name="Greenfield B.P."/>
            <person name="Bates H.J."/>
            <person name="Wilson F."/>
            <person name="Jackson A.C."/>
            <person name="Ott S."/>
            <person name="Harrison R.J."/>
            <person name="Clarkson J.P."/>
        </authorList>
    </citation>
    <scope>NUCLEOTIDE SEQUENCE [LARGE SCALE GENOMIC DNA]</scope>
    <source>
        <strain evidence="10 11">Fo_A13</strain>
    </source>
</reference>
<dbReference type="VEuPathDB" id="FungiDB:FOXG_01238"/>
<organism evidence="10 11">
    <name type="scientific">Fusarium oxysporum</name>
    <name type="common">Fusarium vascular wilt</name>
    <dbReference type="NCBI Taxonomy" id="5507"/>
    <lineage>
        <taxon>Eukaryota</taxon>
        <taxon>Fungi</taxon>
        <taxon>Dikarya</taxon>
        <taxon>Ascomycota</taxon>
        <taxon>Pezizomycotina</taxon>
        <taxon>Sordariomycetes</taxon>
        <taxon>Hypocreomycetidae</taxon>
        <taxon>Hypocreales</taxon>
        <taxon>Nectriaceae</taxon>
        <taxon>Fusarium</taxon>
        <taxon>Fusarium oxysporum species complex</taxon>
    </lineage>
</organism>
<dbReference type="GO" id="GO:0016705">
    <property type="term" value="F:oxidoreductase activity, acting on paired donors, with incorporation or reduction of molecular oxygen"/>
    <property type="evidence" value="ECO:0007669"/>
    <property type="project" value="InterPro"/>
</dbReference>
<sequence>MESNTYDALSWEHSLRSHVIATCVAIFLLTWIARTLLLTDALANVPAVGKGSRWARRKQYTSGSPWDLRSGKAQTISALPQQRVHDPTPRLPISSDISKAGETIVVSSKFLPELKKLPDEVLSMSEAISEILQSSYTKVPPTVPGLPHIVKSYLTPALIRLNSMIAKDVHESMALELPQTTDWSEVNINESVLRIIAMVSGRVFVGPELCRNEEYLDAAVNYTIDVMTAAYFVSYVPQWLRPIVSPFLPQINRLNKRLEEAISLLRPVITARQEASDDSNDVKPDDMLQWLIDSQSTNGEVDVQKLAEMQLSAIFAAIHTTSLVTTNAFYTLASMPEIIPVLQEDVKQALEVTNGEFTNSSIQNMKKLDSFLKEILRFHTLGASSFNRKVIRPFNLSNGQHIPAGVNLELPAGGIAYDENIFPSPNTFDPLRFYNLRQSKNDETSGKKAVEVVASSQFVGVGATSLTFGYGRHACPGRFFAANEIKMILAATLLHYEIKNPPGVDERHKNIMHGSHVGFALPEYIYDTNAR</sequence>
<dbReference type="Gene3D" id="1.10.630.10">
    <property type="entry name" value="Cytochrome P450"/>
    <property type="match status" value="1"/>
</dbReference>
<evidence type="ECO:0000313" key="11">
    <source>
        <dbReference type="Proteomes" id="UP000285084"/>
    </source>
</evidence>
<keyword evidence="6 8" id="KW-0408">Iron</keyword>
<dbReference type="GO" id="GO:0004497">
    <property type="term" value="F:monooxygenase activity"/>
    <property type="evidence" value="ECO:0007669"/>
    <property type="project" value="UniProtKB-KW"/>
</dbReference>
<dbReference type="AlphaFoldDB" id="A0A420MBM9"/>
<keyword evidence="5 9" id="KW-0560">Oxidoreductase</keyword>
<dbReference type="PANTHER" id="PTHR46206">
    <property type="entry name" value="CYTOCHROME P450"/>
    <property type="match status" value="1"/>
</dbReference>
<evidence type="ECO:0008006" key="12">
    <source>
        <dbReference type="Google" id="ProtNLM"/>
    </source>
</evidence>
<dbReference type="PRINTS" id="PR00465">
    <property type="entry name" value="EP450IV"/>
</dbReference>
<dbReference type="EMBL" id="MRCX01000424">
    <property type="protein sequence ID" value="RKK65417.1"/>
    <property type="molecule type" value="Genomic_DNA"/>
</dbReference>
<dbReference type="GO" id="GO:0020037">
    <property type="term" value="F:heme binding"/>
    <property type="evidence" value="ECO:0007669"/>
    <property type="project" value="InterPro"/>
</dbReference>
<dbReference type="InterPro" id="IPR001128">
    <property type="entry name" value="Cyt_P450"/>
</dbReference>
<dbReference type="Pfam" id="PF00067">
    <property type="entry name" value="p450"/>
    <property type="match status" value="1"/>
</dbReference>
<keyword evidence="4 8" id="KW-0479">Metal-binding</keyword>
<dbReference type="PANTHER" id="PTHR46206:SF7">
    <property type="entry name" value="P450, PUTATIVE (EUROFUNG)-RELATED"/>
    <property type="match status" value="1"/>
</dbReference>
<dbReference type="VEuPathDB" id="FungiDB:FOIG_10989"/>
<evidence type="ECO:0000256" key="7">
    <source>
        <dbReference type="ARBA" id="ARBA00023033"/>
    </source>
</evidence>
<evidence type="ECO:0000256" key="9">
    <source>
        <dbReference type="RuleBase" id="RU000461"/>
    </source>
</evidence>
<dbReference type="InterPro" id="IPR017972">
    <property type="entry name" value="Cyt_P450_CS"/>
</dbReference>
<dbReference type="VEuPathDB" id="FungiDB:FOMG_02054"/>
<evidence type="ECO:0000313" key="10">
    <source>
        <dbReference type="EMBL" id="RKK65417.1"/>
    </source>
</evidence>
<dbReference type="PROSITE" id="PS00086">
    <property type="entry name" value="CYTOCHROME_P450"/>
    <property type="match status" value="1"/>
</dbReference>
<comment type="cofactor">
    <cofactor evidence="1 8">
        <name>heme</name>
        <dbReference type="ChEBI" id="CHEBI:30413"/>
    </cofactor>
</comment>
<gene>
    <name evidence="10" type="ORF">BFJ69_g16298</name>
</gene>
<dbReference type="VEuPathDB" id="FungiDB:FOZG_02039"/>
<dbReference type="SUPFAM" id="SSF48264">
    <property type="entry name" value="Cytochrome P450"/>
    <property type="match status" value="1"/>
</dbReference>
<evidence type="ECO:0000256" key="1">
    <source>
        <dbReference type="ARBA" id="ARBA00001971"/>
    </source>
</evidence>
<comment type="caution">
    <text evidence="10">The sequence shown here is derived from an EMBL/GenBank/DDBJ whole genome shotgun (WGS) entry which is preliminary data.</text>
</comment>
<feature type="binding site" description="axial binding residue" evidence="8">
    <location>
        <position position="475"/>
    </location>
    <ligand>
        <name>heme</name>
        <dbReference type="ChEBI" id="CHEBI:30413"/>
    </ligand>
    <ligandPart>
        <name>Fe</name>
        <dbReference type="ChEBI" id="CHEBI:18248"/>
    </ligandPart>
</feature>
<evidence type="ECO:0000256" key="5">
    <source>
        <dbReference type="ARBA" id="ARBA00023002"/>
    </source>
</evidence>
<proteinExistence type="inferred from homology"/>
<dbReference type="VEuPathDB" id="FungiDB:HZS61_001571"/>
<dbReference type="VEuPathDB" id="FungiDB:FOC1_g10000124"/>
<keyword evidence="3 8" id="KW-0349">Heme</keyword>
<protein>
    <recommendedName>
        <fullName evidence="12">Ent-kaurene oxidase</fullName>
    </recommendedName>
</protein>
<dbReference type="GO" id="GO:0005506">
    <property type="term" value="F:iron ion binding"/>
    <property type="evidence" value="ECO:0007669"/>
    <property type="project" value="InterPro"/>
</dbReference>
<evidence type="ECO:0000256" key="4">
    <source>
        <dbReference type="ARBA" id="ARBA00022723"/>
    </source>
</evidence>
<accession>A0A420MBM9</accession>
<name>A0A420MBM9_FUSOX</name>
<comment type="similarity">
    <text evidence="2 9">Belongs to the cytochrome P450 family.</text>
</comment>
<dbReference type="Proteomes" id="UP000285084">
    <property type="component" value="Unassembled WGS sequence"/>
</dbReference>
<dbReference type="InterPro" id="IPR036396">
    <property type="entry name" value="Cyt_P450_sf"/>
</dbReference>
<evidence type="ECO:0000256" key="3">
    <source>
        <dbReference type="ARBA" id="ARBA00022617"/>
    </source>
</evidence>